<comment type="function">
    <text evidence="5 11">Specifically methylates the uridine in position 2552 of 23S rRNA at the 2'-O position of the ribose in the fully assembled 50S ribosomal subunit.</text>
</comment>
<reference evidence="14 15" key="1">
    <citation type="submission" date="2017-08" db="EMBL/GenBank/DDBJ databases">
        <title>Fine stratification of microbial communities through a metagenomic profile of the photic zone.</title>
        <authorList>
            <person name="Haro-Moreno J.M."/>
            <person name="Lopez-Perez M."/>
            <person name="De La Torre J."/>
            <person name="Picazo A."/>
            <person name="Camacho A."/>
            <person name="Rodriguez-Valera F."/>
        </authorList>
    </citation>
    <scope>NUCLEOTIDE SEQUENCE [LARGE SCALE GENOMIC DNA]</scope>
    <source>
        <strain evidence="14">MED-G28</strain>
    </source>
</reference>
<accession>A0A2A5WAR7</accession>
<keyword evidence="3 11" id="KW-0808">Transferase</keyword>
<evidence type="ECO:0000256" key="5">
    <source>
        <dbReference type="ARBA" id="ARBA00037569"/>
    </source>
</evidence>
<dbReference type="AlphaFoldDB" id="A0A2A5WAR7"/>
<keyword evidence="11" id="KW-0963">Cytoplasm</keyword>
<evidence type="ECO:0000256" key="9">
    <source>
        <dbReference type="ARBA" id="ARBA00042745"/>
    </source>
</evidence>
<comment type="similarity">
    <text evidence="11">Belongs to the class I-like SAM-binding methyltransferase superfamily. RNA methyltransferase RlmE family.</text>
</comment>
<dbReference type="Proteomes" id="UP000219329">
    <property type="component" value="Unassembled WGS sequence"/>
</dbReference>
<keyword evidence="4 11" id="KW-0949">S-adenosyl-L-methionine</keyword>
<keyword evidence="1 11" id="KW-0698">rRNA processing</keyword>
<dbReference type="InterPro" id="IPR002877">
    <property type="entry name" value="RNA_MeTrfase_FtsJ_dom"/>
</dbReference>
<evidence type="ECO:0000256" key="1">
    <source>
        <dbReference type="ARBA" id="ARBA00022552"/>
    </source>
</evidence>
<organism evidence="14 15">
    <name type="scientific">OM182 bacterium MED-G28</name>
    <dbReference type="NCBI Taxonomy" id="1986256"/>
    <lineage>
        <taxon>Bacteria</taxon>
        <taxon>Pseudomonadati</taxon>
        <taxon>Pseudomonadota</taxon>
        <taxon>Gammaproteobacteria</taxon>
        <taxon>OMG group</taxon>
        <taxon>OM182 clade</taxon>
    </lineage>
</organism>
<comment type="subcellular location">
    <subcellularLocation>
        <location evidence="11">Cytoplasm</location>
    </subcellularLocation>
</comment>
<dbReference type="EC" id="2.1.1.166" evidence="6 11"/>
<protein>
    <recommendedName>
        <fullName evidence="7 11">Ribosomal RNA large subunit methyltransferase E</fullName>
        <ecNumber evidence="6 11">2.1.1.166</ecNumber>
    </recommendedName>
    <alternativeName>
        <fullName evidence="9 11">23S rRNA Um2552 methyltransferase</fullName>
    </alternativeName>
    <alternativeName>
        <fullName evidence="8 11">rRNA (uridine-2'-O-)-methyltransferase</fullName>
    </alternativeName>
</protein>
<dbReference type="HAMAP" id="MF_01547">
    <property type="entry name" value="RNA_methyltr_E"/>
    <property type="match status" value="1"/>
</dbReference>
<dbReference type="NCBIfam" id="NF008390">
    <property type="entry name" value="PRK11188.1"/>
    <property type="match status" value="1"/>
</dbReference>
<evidence type="ECO:0000256" key="8">
    <source>
        <dbReference type="ARBA" id="ARBA00041995"/>
    </source>
</evidence>
<dbReference type="SUPFAM" id="SSF53335">
    <property type="entry name" value="S-adenosyl-L-methionine-dependent methyltransferases"/>
    <property type="match status" value="1"/>
</dbReference>
<dbReference type="PANTHER" id="PTHR10920">
    <property type="entry name" value="RIBOSOMAL RNA METHYLTRANSFERASE"/>
    <property type="match status" value="1"/>
</dbReference>
<comment type="catalytic activity">
    <reaction evidence="10 11">
        <text>uridine(2552) in 23S rRNA + S-adenosyl-L-methionine = 2'-O-methyluridine(2552) in 23S rRNA + S-adenosyl-L-homocysteine + H(+)</text>
        <dbReference type="Rhea" id="RHEA:42720"/>
        <dbReference type="Rhea" id="RHEA-COMP:10202"/>
        <dbReference type="Rhea" id="RHEA-COMP:10203"/>
        <dbReference type="ChEBI" id="CHEBI:15378"/>
        <dbReference type="ChEBI" id="CHEBI:57856"/>
        <dbReference type="ChEBI" id="CHEBI:59789"/>
        <dbReference type="ChEBI" id="CHEBI:65315"/>
        <dbReference type="ChEBI" id="CHEBI:74478"/>
        <dbReference type="EC" id="2.1.1.166"/>
    </reaction>
</comment>
<feature type="active site" description="Proton acceptor" evidence="11 12">
    <location>
        <position position="161"/>
    </location>
</feature>
<name>A0A2A5WAR7_9GAMM</name>
<evidence type="ECO:0000256" key="4">
    <source>
        <dbReference type="ARBA" id="ARBA00022691"/>
    </source>
</evidence>
<dbReference type="Gene3D" id="3.40.50.150">
    <property type="entry name" value="Vaccinia Virus protein VP39"/>
    <property type="match status" value="1"/>
</dbReference>
<dbReference type="InterPro" id="IPR015507">
    <property type="entry name" value="rRNA-MeTfrase_E"/>
</dbReference>
<feature type="binding site" evidence="11">
    <location>
        <position position="60"/>
    </location>
    <ligand>
        <name>S-adenosyl-L-methionine</name>
        <dbReference type="ChEBI" id="CHEBI:59789"/>
    </ligand>
</feature>
<proteinExistence type="inferred from homology"/>
<dbReference type="GO" id="GO:0005737">
    <property type="term" value="C:cytoplasm"/>
    <property type="evidence" value="ECO:0007669"/>
    <property type="project" value="UniProtKB-SubCell"/>
</dbReference>
<evidence type="ECO:0000256" key="3">
    <source>
        <dbReference type="ARBA" id="ARBA00022679"/>
    </source>
</evidence>
<evidence type="ECO:0000256" key="10">
    <source>
        <dbReference type="ARBA" id="ARBA00048970"/>
    </source>
</evidence>
<gene>
    <name evidence="11" type="primary">rlmE</name>
    <name evidence="11" type="synonym">ftsJ</name>
    <name evidence="11" type="synonym">rrmJ</name>
    <name evidence="14" type="ORF">CNF02_07870</name>
</gene>
<dbReference type="GO" id="GO:0008650">
    <property type="term" value="F:rRNA (uridine-2'-O-)-methyltransferase activity"/>
    <property type="evidence" value="ECO:0007669"/>
    <property type="project" value="UniProtKB-UniRule"/>
</dbReference>
<feature type="binding site" evidence="11">
    <location>
        <position position="96"/>
    </location>
    <ligand>
        <name>S-adenosyl-L-methionine</name>
        <dbReference type="ChEBI" id="CHEBI:59789"/>
    </ligand>
</feature>
<evidence type="ECO:0000256" key="6">
    <source>
        <dbReference type="ARBA" id="ARBA00038861"/>
    </source>
</evidence>
<feature type="binding site" evidence="11">
    <location>
        <position position="121"/>
    </location>
    <ligand>
        <name>S-adenosyl-L-methionine</name>
        <dbReference type="ChEBI" id="CHEBI:59789"/>
    </ligand>
</feature>
<dbReference type="InterPro" id="IPR029063">
    <property type="entry name" value="SAM-dependent_MTases_sf"/>
</dbReference>
<evidence type="ECO:0000256" key="2">
    <source>
        <dbReference type="ARBA" id="ARBA00022603"/>
    </source>
</evidence>
<evidence type="ECO:0000256" key="11">
    <source>
        <dbReference type="HAMAP-Rule" id="MF_01547"/>
    </source>
</evidence>
<evidence type="ECO:0000259" key="13">
    <source>
        <dbReference type="Pfam" id="PF01728"/>
    </source>
</evidence>
<feature type="domain" description="Ribosomal RNA methyltransferase FtsJ" evidence="13">
    <location>
        <begin position="28"/>
        <end position="204"/>
    </location>
</feature>
<evidence type="ECO:0000313" key="15">
    <source>
        <dbReference type="Proteomes" id="UP000219329"/>
    </source>
</evidence>
<comment type="caution">
    <text evidence="14">The sequence shown here is derived from an EMBL/GenBank/DDBJ whole genome shotgun (WGS) entry which is preliminary data.</text>
</comment>
<dbReference type="FunFam" id="3.40.50.150:FF:000005">
    <property type="entry name" value="Ribosomal RNA large subunit methyltransferase E"/>
    <property type="match status" value="1"/>
</dbReference>
<evidence type="ECO:0000256" key="12">
    <source>
        <dbReference type="PIRSR" id="PIRSR005461-1"/>
    </source>
</evidence>
<dbReference type="PANTHER" id="PTHR10920:SF18">
    <property type="entry name" value="RRNA METHYLTRANSFERASE 2, MITOCHONDRIAL"/>
    <property type="match status" value="1"/>
</dbReference>
<dbReference type="PIRSF" id="PIRSF005461">
    <property type="entry name" value="23S_rRNA_mtase"/>
    <property type="match status" value="1"/>
</dbReference>
<keyword evidence="2 11" id="KW-0489">Methyltransferase</keyword>
<dbReference type="InterPro" id="IPR050082">
    <property type="entry name" value="RNA_methyltr_RlmE"/>
</dbReference>
<sequence length="206" mass="23110">MSRSKSSKQWLKEHFDDVYVKRSQEEGYRSRASYKLLEMQEKDEFIKPGMAVVDLGAAPGGWSQVIAKLVGDRGRVISSDILPMDSLAGVNFVQGDFTEQKVFDKLSNCLDDGRADLVISDMAPNMSGVKDIDQPRMMYLSELALHFARSILKPKGCFLVKTFQGEGFEGFQKDLRHSFKTVKARKPGASRARSREIYLLAAGFSE</sequence>
<dbReference type="Pfam" id="PF01728">
    <property type="entry name" value="FtsJ"/>
    <property type="match status" value="1"/>
</dbReference>
<evidence type="ECO:0000313" key="14">
    <source>
        <dbReference type="EMBL" id="PDH33635.1"/>
    </source>
</evidence>
<dbReference type="EMBL" id="NTJZ01000007">
    <property type="protein sequence ID" value="PDH33635.1"/>
    <property type="molecule type" value="Genomic_DNA"/>
</dbReference>
<feature type="binding site" evidence="11">
    <location>
        <position position="62"/>
    </location>
    <ligand>
        <name>S-adenosyl-L-methionine</name>
        <dbReference type="ChEBI" id="CHEBI:59789"/>
    </ligand>
</feature>
<evidence type="ECO:0000256" key="7">
    <source>
        <dbReference type="ARBA" id="ARBA00041129"/>
    </source>
</evidence>
<feature type="binding site" evidence="11">
    <location>
        <position position="80"/>
    </location>
    <ligand>
        <name>S-adenosyl-L-methionine</name>
        <dbReference type="ChEBI" id="CHEBI:59789"/>
    </ligand>
</feature>